<dbReference type="Gene3D" id="3.30.465.10">
    <property type="match status" value="1"/>
</dbReference>
<dbReference type="InterPro" id="IPR007173">
    <property type="entry name" value="ALO_C"/>
</dbReference>
<evidence type="ECO:0000256" key="1">
    <source>
        <dbReference type="ARBA" id="ARBA00022630"/>
    </source>
</evidence>
<evidence type="ECO:0000313" key="4">
    <source>
        <dbReference type="EMBL" id="KON94566.1"/>
    </source>
</evidence>
<dbReference type="STRING" id="47500.AF333_02715"/>
<dbReference type="Gene3D" id="1.10.45.10">
    <property type="entry name" value="Vanillyl-alcohol Oxidase, Chain A, domain 4"/>
    <property type="match status" value="1"/>
</dbReference>
<dbReference type="GO" id="GO:0003885">
    <property type="term" value="F:D-arabinono-1,4-lactone oxidase activity"/>
    <property type="evidence" value="ECO:0007669"/>
    <property type="project" value="InterPro"/>
</dbReference>
<dbReference type="SUPFAM" id="SSF56176">
    <property type="entry name" value="FAD-binding/transporter-associated domain-like"/>
    <property type="match status" value="1"/>
</dbReference>
<accession>A0A0D1XZA2</accession>
<reference evidence="4 6" key="1">
    <citation type="submission" date="2015-07" db="EMBL/GenBank/DDBJ databases">
        <title>Fjat-14205 dsm 2895.</title>
        <authorList>
            <person name="Liu B."/>
            <person name="Wang J."/>
            <person name="Zhu Y."/>
            <person name="Liu G."/>
            <person name="Chen Q."/>
            <person name="Chen Z."/>
            <person name="Lan J."/>
            <person name="Che J."/>
            <person name="Ge C."/>
            <person name="Shi H."/>
            <person name="Pan Z."/>
            <person name="Liu X."/>
        </authorList>
    </citation>
    <scope>NUCLEOTIDE SEQUENCE [LARGE SCALE GENOMIC DNA]</scope>
    <source>
        <strain evidence="4 6">DSM 2895</strain>
    </source>
</reference>
<dbReference type="GO" id="GO:0071949">
    <property type="term" value="F:FAD binding"/>
    <property type="evidence" value="ECO:0007669"/>
    <property type="project" value="InterPro"/>
</dbReference>
<dbReference type="InterPro" id="IPR016166">
    <property type="entry name" value="FAD-bd_PCMH"/>
</dbReference>
<dbReference type="InterPro" id="IPR016169">
    <property type="entry name" value="FAD-bd_PCMH_sub2"/>
</dbReference>
<dbReference type="Pfam" id="PF04030">
    <property type="entry name" value="ALO"/>
    <property type="match status" value="1"/>
</dbReference>
<protein>
    <submittedName>
        <fullName evidence="4">FAD-linked oxidase</fullName>
    </submittedName>
    <submittedName>
        <fullName evidence="5">FAD/FMN-containing dehydrogenase</fullName>
    </submittedName>
</protein>
<dbReference type="RefSeq" id="WP_043067612.1">
    <property type="nucleotide sequence ID" value="NZ_BJOA01000211.1"/>
</dbReference>
<dbReference type="InterPro" id="IPR016171">
    <property type="entry name" value="Vanillyl_alc_oxidase_C-sub2"/>
</dbReference>
<dbReference type="EMBL" id="LGUG01000004">
    <property type="protein sequence ID" value="KON94566.1"/>
    <property type="molecule type" value="Genomic_DNA"/>
</dbReference>
<name>A0A0D1XZA2_ANEMI</name>
<sequence>MIKPVKTKLAGWGNYPVEEGFLFRPDNGRDVLEILQSGLQNNYIAFGMGRSYGDTPLNKQSGVLLTTQLNRILSFDETTGVLECEAGVTFEDIINVFLPRGYFLPVTPGTKYVTLGGAIANDVHGKNHHLDGCVSSFILDFKLMLASGEIIDCSREHNADIFWATVGGIGLTGIIVSARIRLEKVESAYYDVLYEKAPNIERALELFAESDDKYKFSVAWIDCLARGNSLGKSVLMRGNYASAASLRSGTEPLKLKNGPKLAIPFDFPSFALNNLSIKSFNTLYYGVNKNVRKTVYFDSFFYPLDSIYKWNRMYGKKGFVQYQAVFPPEGKEGLIQMLERLSSSNRSSFLAVLKTSGEQNPGLLSFPKKGYTLALDIPIKDESLFTFLHELDELVIRYGGRVYLAKDSELLPEHFAEMYPRLKEFRAIKDRIDPNHIFSSSMARRLGIVEE</sequence>
<evidence type="ECO:0000256" key="2">
    <source>
        <dbReference type="ARBA" id="ARBA00023002"/>
    </source>
</evidence>
<gene>
    <name evidence="4" type="ORF">AF333_02715</name>
    <name evidence="5" type="ORF">SAMN04487909_104112</name>
</gene>
<reference evidence="5 7" key="2">
    <citation type="submission" date="2016-10" db="EMBL/GenBank/DDBJ databases">
        <authorList>
            <person name="de Groot N.N."/>
        </authorList>
    </citation>
    <scope>NUCLEOTIDE SEQUENCE [LARGE SCALE GENOMIC DNA]</scope>
    <source>
        <strain evidence="5 7">DSM 2895</strain>
    </source>
</reference>
<dbReference type="PROSITE" id="PS51387">
    <property type="entry name" value="FAD_PCMH"/>
    <property type="match status" value="1"/>
</dbReference>
<dbReference type="EMBL" id="FNED01000004">
    <property type="protein sequence ID" value="SDI46567.1"/>
    <property type="molecule type" value="Genomic_DNA"/>
</dbReference>
<evidence type="ECO:0000259" key="3">
    <source>
        <dbReference type="PROSITE" id="PS51387"/>
    </source>
</evidence>
<organism evidence="4 6">
    <name type="scientific">Aneurinibacillus migulanus</name>
    <name type="common">Bacillus migulanus</name>
    <dbReference type="NCBI Taxonomy" id="47500"/>
    <lineage>
        <taxon>Bacteria</taxon>
        <taxon>Bacillati</taxon>
        <taxon>Bacillota</taxon>
        <taxon>Bacilli</taxon>
        <taxon>Bacillales</taxon>
        <taxon>Paenibacillaceae</taxon>
        <taxon>Aneurinibacillus group</taxon>
        <taxon>Aneurinibacillus</taxon>
    </lineage>
</organism>
<dbReference type="Proteomes" id="UP000037269">
    <property type="component" value="Unassembled WGS sequence"/>
</dbReference>
<dbReference type="PANTHER" id="PTHR43762">
    <property type="entry name" value="L-GULONOLACTONE OXIDASE"/>
    <property type="match status" value="1"/>
</dbReference>
<keyword evidence="2" id="KW-0560">Oxidoreductase</keyword>
<proteinExistence type="predicted"/>
<keyword evidence="1" id="KW-0285">Flavoprotein</keyword>
<dbReference type="Proteomes" id="UP000182836">
    <property type="component" value="Unassembled WGS sequence"/>
</dbReference>
<dbReference type="InterPro" id="IPR036318">
    <property type="entry name" value="FAD-bd_PCMH-like_sf"/>
</dbReference>
<dbReference type="AlphaFoldDB" id="A0A0D1XZA2"/>
<dbReference type="InterPro" id="IPR006094">
    <property type="entry name" value="Oxid_FAD_bind_N"/>
</dbReference>
<dbReference type="GeneID" id="42304123"/>
<dbReference type="Pfam" id="PF01565">
    <property type="entry name" value="FAD_binding_4"/>
    <property type="match status" value="1"/>
</dbReference>
<evidence type="ECO:0000313" key="7">
    <source>
        <dbReference type="Proteomes" id="UP000182836"/>
    </source>
</evidence>
<dbReference type="GO" id="GO:0016020">
    <property type="term" value="C:membrane"/>
    <property type="evidence" value="ECO:0007669"/>
    <property type="project" value="InterPro"/>
</dbReference>
<evidence type="ECO:0000313" key="6">
    <source>
        <dbReference type="Proteomes" id="UP000037269"/>
    </source>
</evidence>
<feature type="domain" description="FAD-binding PCMH-type" evidence="3">
    <location>
        <begin position="15"/>
        <end position="185"/>
    </location>
</feature>
<keyword evidence="6" id="KW-1185">Reference proteome</keyword>
<evidence type="ECO:0000313" key="5">
    <source>
        <dbReference type="EMBL" id="SDI46567.1"/>
    </source>
</evidence>
<dbReference type="PATRIC" id="fig|47500.8.peg.2890"/>
<dbReference type="InterPro" id="IPR010031">
    <property type="entry name" value="FAD_lactone_oxidase-like"/>
</dbReference>
<dbReference type="PANTHER" id="PTHR43762:SF1">
    <property type="entry name" value="D-ARABINONO-1,4-LACTONE OXIDASE"/>
    <property type="match status" value="1"/>
</dbReference>
<dbReference type="OrthoDB" id="9768764at2"/>